<dbReference type="GO" id="GO:0000976">
    <property type="term" value="F:transcription cis-regulatory region binding"/>
    <property type="evidence" value="ECO:0007669"/>
    <property type="project" value="TreeGrafter"/>
</dbReference>
<evidence type="ECO:0000256" key="2">
    <source>
        <dbReference type="ARBA" id="ARBA00023125"/>
    </source>
</evidence>
<dbReference type="Pfam" id="PF00440">
    <property type="entry name" value="TetR_N"/>
    <property type="match status" value="1"/>
</dbReference>
<dbReference type="RefSeq" id="WP_180544201.1">
    <property type="nucleotide sequence ID" value="NZ_JACCJZ010000010.1"/>
</dbReference>
<dbReference type="InterPro" id="IPR050109">
    <property type="entry name" value="HTH-type_TetR-like_transc_reg"/>
</dbReference>
<dbReference type="SUPFAM" id="SSF46689">
    <property type="entry name" value="Homeodomain-like"/>
    <property type="match status" value="1"/>
</dbReference>
<dbReference type="PANTHER" id="PTHR30055">
    <property type="entry name" value="HTH-TYPE TRANSCRIPTIONAL REGULATOR RUTR"/>
    <property type="match status" value="1"/>
</dbReference>
<dbReference type="Gene3D" id="1.10.357.10">
    <property type="entry name" value="Tetracycline Repressor, domain 2"/>
    <property type="match status" value="1"/>
</dbReference>
<keyword evidence="2 4" id="KW-0238">DNA-binding</keyword>
<evidence type="ECO:0000256" key="4">
    <source>
        <dbReference type="PROSITE-ProRule" id="PRU00335"/>
    </source>
</evidence>
<dbReference type="GO" id="GO:0003700">
    <property type="term" value="F:DNA-binding transcription factor activity"/>
    <property type="evidence" value="ECO:0007669"/>
    <property type="project" value="TreeGrafter"/>
</dbReference>
<dbReference type="Proteomes" id="UP000589896">
    <property type="component" value="Unassembled WGS sequence"/>
</dbReference>
<evidence type="ECO:0000313" key="6">
    <source>
        <dbReference type="EMBL" id="NYZ62017.1"/>
    </source>
</evidence>
<dbReference type="AlphaFoldDB" id="A0A7Z0TY56"/>
<name>A0A7Z0TY56_9GAMM</name>
<keyword evidence="3" id="KW-0804">Transcription</keyword>
<organism evidence="6 7">
    <name type="scientific">Luteimonas deserti</name>
    <dbReference type="NCBI Taxonomy" id="2752306"/>
    <lineage>
        <taxon>Bacteria</taxon>
        <taxon>Pseudomonadati</taxon>
        <taxon>Pseudomonadota</taxon>
        <taxon>Gammaproteobacteria</taxon>
        <taxon>Lysobacterales</taxon>
        <taxon>Lysobacteraceae</taxon>
        <taxon>Luteimonas</taxon>
    </lineage>
</organism>
<evidence type="ECO:0000256" key="3">
    <source>
        <dbReference type="ARBA" id="ARBA00023163"/>
    </source>
</evidence>
<feature type="domain" description="HTH tetR-type" evidence="5">
    <location>
        <begin position="2"/>
        <end position="60"/>
    </location>
</feature>
<reference evidence="6 7" key="1">
    <citation type="submission" date="2020-07" db="EMBL/GenBank/DDBJ databases">
        <title>isolation of Luteimonas sp. SJ-16.</title>
        <authorList>
            <person name="Huang X.-X."/>
            <person name="Xu L."/>
            <person name="Sun J.-Q."/>
        </authorList>
    </citation>
    <scope>NUCLEOTIDE SEQUENCE [LARGE SCALE GENOMIC DNA]</scope>
    <source>
        <strain evidence="6 7">SJ-16</strain>
    </source>
</reference>
<keyword evidence="7" id="KW-1185">Reference proteome</keyword>
<dbReference type="PANTHER" id="PTHR30055:SF234">
    <property type="entry name" value="HTH-TYPE TRANSCRIPTIONAL REGULATOR BETI"/>
    <property type="match status" value="1"/>
</dbReference>
<dbReference type="InterPro" id="IPR009057">
    <property type="entry name" value="Homeodomain-like_sf"/>
</dbReference>
<proteinExistence type="predicted"/>
<gene>
    <name evidence="6" type="ORF">H0E82_04455</name>
</gene>
<dbReference type="InterPro" id="IPR001647">
    <property type="entry name" value="HTH_TetR"/>
</dbReference>
<evidence type="ECO:0000256" key="1">
    <source>
        <dbReference type="ARBA" id="ARBA00023015"/>
    </source>
</evidence>
<protein>
    <submittedName>
        <fullName evidence="6">TetR family transcriptional regulator</fullName>
    </submittedName>
</protein>
<comment type="caution">
    <text evidence="6">The sequence shown here is derived from an EMBL/GenBank/DDBJ whole genome shotgun (WGS) entry which is preliminary data.</text>
</comment>
<feature type="DNA-binding region" description="H-T-H motif" evidence="4">
    <location>
        <begin position="23"/>
        <end position="42"/>
    </location>
</feature>
<evidence type="ECO:0000259" key="5">
    <source>
        <dbReference type="PROSITE" id="PS50977"/>
    </source>
</evidence>
<dbReference type="PROSITE" id="PS50977">
    <property type="entry name" value="HTH_TETR_2"/>
    <property type="match status" value="1"/>
</dbReference>
<sequence>MALTDDDLLQPIAAALALRPRSSLQELAKAAGISRATLYRFASTREQLLTQLSKHAVDMMQSALNGAELDRGDPRQALDRVTDAFLRNRDLYSFFFTHIWEEAIKRGDVNYVPPEWMFFEESMDAFFLRCQRENFLRFDMPATWLNEVYGAILYGAARAISLGRVAPASAHQFVMDSFLRGVSADSMAKRT</sequence>
<dbReference type="EMBL" id="JACCJZ010000010">
    <property type="protein sequence ID" value="NYZ62017.1"/>
    <property type="molecule type" value="Genomic_DNA"/>
</dbReference>
<evidence type="ECO:0000313" key="7">
    <source>
        <dbReference type="Proteomes" id="UP000589896"/>
    </source>
</evidence>
<accession>A0A7Z0TY56</accession>
<keyword evidence="1" id="KW-0805">Transcription regulation</keyword>